<dbReference type="AlphaFoldDB" id="A0A2T4UTX9"/>
<dbReference type="InterPro" id="IPR038417">
    <property type="entry name" value="Alpga-gal_N_sf"/>
</dbReference>
<dbReference type="RefSeq" id="WP_107574585.1">
    <property type="nucleotide sequence ID" value="NZ_PZPL01000001.1"/>
</dbReference>
<evidence type="ECO:0000313" key="8">
    <source>
        <dbReference type="Proteomes" id="UP000241085"/>
    </source>
</evidence>
<evidence type="ECO:0000256" key="3">
    <source>
        <dbReference type="ARBA" id="ARBA00022801"/>
    </source>
</evidence>
<dbReference type="EC" id="3.2.1.22" evidence="2"/>
<evidence type="ECO:0000256" key="5">
    <source>
        <dbReference type="SAM" id="MobiDB-lite"/>
    </source>
</evidence>
<evidence type="ECO:0000256" key="4">
    <source>
        <dbReference type="ARBA" id="ARBA00023295"/>
    </source>
</evidence>
<dbReference type="SUPFAM" id="SSF51445">
    <property type="entry name" value="(Trans)glycosidases"/>
    <property type="match status" value="1"/>
</dbReference>
<dbReference type="PANTHER" id="PTHR43053:SF3">
    <property type="entry name" value="ALPHA-GALACTOSIDASE C-RELATED"/>
    <property type="match status" value="1"/>
</dbReference>
<dbReference type="InterPro" id="IPR031704">
    <property type="entry name" value="Glyco_hydro_36_N"/>
</dbReference>
<dbReference type="EMBL" id="PZPL01000001">
    <property type="protein sequence ID" value="PTL72990.1"/>
    <property type="molecule type" value="Genomic_DNA"/>
</dbReference>
<dbReference type="PANTHER" id="PTHR43053">
    <property type="entry name" value="GLYCOSIDASE FAMILY 31"/>
    <property type="match status" value="1"/>
</dbReference>
<dbReference type="Proteomes" id="UP000241085">
    <property type="component" value="Unassembled WGS sequence"/>
</dbReference>
<dbReference type="Gene3D" id="2.70.98.60">
    <property type="entry name" value="alpha-galactosidase from lactobacil brevis"/>
    <property type="match status" value="1"/>
</dbReference>
<dbReference type="InterPro" id="IPR017853">
    <property type="entry name" value="GH"/>
</dbReference>
<keyword evidence="3" id="KW-0378">Hydrolase</keyword>
<dbReference type="InterPro" id="IPR013785">
    <property type="entry name" value="Aldolase_TIM"/>
</dbReference>
<proteinExistence type="predicted"/>
<feature type="domain" description="Glycosyl hydrolase family 36 N-terminal" evidence="6">
    <location>
        <begin position="21"/>
        <end position="249"/>
    </location>
</feature>
<dbReference type="PROSITE" id="PS00512">
    <property type="entry name" value="ALPHA_GALACTOSIDASE"/>
    <property type="match status" value="1"/>
</dbReference>
<dbReference type="FunFam" id="3.20.20.70:FF:000118">
    <property type="entry name" value="Alpha-galactosidase"/>
    <property type="match status" value="1"/>
</dbReference>
<keyword evidence="4" id="KW-0326">Glycosidase</keyword>
<evidence type="ECO:0000313" key="7">
    <source>
        <dbReference type="EMBL" id="PTL72990.1"/>
    </source>
</evidence>
<dbReference type="InterPro" id="IPR002252">
    <property type="entry name" value="Glyco_hydro_36"/>
</dbReference>
<accession>A0A2T4UTX9</accession>
<dbReference type="InterPro" id="IPR000111">
    <property type="entry name" value="Glyco_hydro_27/36_CS"/>
</dbReference>
<dbReference type="PRINTS" id="PR00743">
    <property type="entry name" value="GLHYDRLASE36"/>
</dbReference>
<gene>
    <name evidence="7" type="ORF">C1I63_09105</name>
</gene>
<dbReference type="Pfam" id="PF16875">
    <property type="entry name" value="Glyco_hydro_36N"/>
    <property type="match status" value="1"/>
</dbReference>
<dbReference type="Pfam" id="PF02065">
    <property type="entry name" value="Melibiase"/>
    <property type="match status" value="1"/>
</dbReference>
<dbReference type="GO" id="GO:0016052">
    <property type="term" value="P:carbohydrate catabolic process"/>
    <property type="evidence" value="ECO:0007669"/>
    <property type="project" value="InterPro"/>
</dbReference>
<evidence type="ECO:0000256" key="1">
    <source>
        <dbReference type="ARBA" id="ARBA00001255"/>
    </source>
</evidence>
<dbReference type="InterPro" id="IPR050985">
    <property type="entry name" value="Alpha-glycosidase_related"/>
</dbReference>
<keyword evidence="8" id="KW-1185">Reference proteome</keyword>
<dbReference type="CDD" id="cd14791">
    <property type="entry name" value="GH36"/>
    <property type="match status" value="1"/>
</dbReference>
<dbReference type="Gene3D" id="3.20.20.70">
    <property type="entry name" value="Aldolase class I"/>
    <property type="match status" value="1"/>
</dbReference>
<name>A0A2T4UTX9_9MICO</name>
<reference evidence="7 8" key="1">
    <citation type="submission" date="2018-03" db="EMBL/GenBank/DDBJ databases">
        <title>Bacteriophage NCPPB3778 and a type I-E CRISPR drive the evolution of the US Biological Select Agent, Rathayibacter toxicus.</title>
        <authorList>
            <person name="Davis E.W.II."/>
            <person name="Tabima J.F."/>
            <person name="Weisberg A.J."/>
            <person name="Dantas Lopes L."/>
            <person name="Wiseman M.S."/>
            <person name="Wiseman M.S."/>
            <person name="Pupko T."/>
            <person name="Belcher M.S."/>
            <person name="Sechler A.J."/>
            <person name="Tancos M.A."/>
            <person name="Schroeder B.K."/>
            <person name="Murray T.D."/>
            <person name="Luster D.G."/>
            <person name="Schneider W.L."/>
            <person name="Rogers E."/>
            <person name="Andreote F.D."/>
            <person name="Grunwald N.J."/>
            <person name="Putnam M.L."/>
            <person name="Chang J.H."/>
        </authorList>
    </citation>
    <scope>NUCLEOTIDE SEQUENCE [LARGE SCALE GENOMIC DNA]</scope>
    <source>
        <strain evidence="7 8">DSM 15933</strain>
    </source>
</reference>
<protein>
    <recommendedName>
        <fullName evidence="2">alpha-galactosidase</fullName>
        <ecNumber evidence="2">3.2.1.22</ecNumber>
    </recommendedName>
</protein>
<organism evidence="7 8">
    <name type="scientific">Rathayibacter caricis DSM 15933</name>
    <dbReference type="NCBI Taxonomy" id="1328867"/>
    <lineage>
        <taxon>Bacteria</taxon>
        <taxon>Bacillati</taxon>
        <taxon>Actinomycetota</taxon>
        <taxon>Actinomycetes</taxon>
        <taxon>Micrococcales</taxon>
        <taxon>Microbacteriaceae</taxon>
        <taxon>Rathayibacter</taxon>
    </lineage>
</organism>
<sequence>MSVRMLRAAGTALIVALRDEGLPEILHWGRDPGPVDAEALAALDAASVRQVPSSALDAPWPQTILPGEQDGWQGRPGLAGHIAGEPLLPSWRVVSLESDERCLVLEAVADELALSSSFHFDDAGVLVVVHALANRGERVLEPSILEATLPLDARAVEFLDLSGRWTRERSPQRRPVSHGSIVRESRRGRTGHDAPTLAIAGTAGFGDRSGEVWGVHLAWSSDSVHRVDRLPEGRGALGAGELLRAGEIALGPGERFEASAAHFVWSDAGLDGLSRRLHASLRARPSHPSTQRPVHLNTWEAVYFRHDLPTLIRLADAAAEIGVERFVLDDGWFDGRRDDSAGLGDWTVDAEVWPEGLHPLVEHVRGAGMQFGLWVEPEMVSPGSRLAREHPDWLLESPRRARSWRNQHVLDVARPEVSALLLERLSALVEEYAIDYLKWDHNRDLLEAVHAGRAGADAQTRAVYALLDALRERHPGLEIESCASGGGRVDLGILARTDRVWASDTNDPLERLRIQRWTELLLPPELIGSHVGPERAHTTGRTAELAFRMATTLFSSPGIETDITGCSAQERTALAAWIRFYKRIRPLLATAELVHGDTADDGSELTGAVSPDRRYAVYRLARSSTGEDAVPPATRLVGLDPSLRYRVRVVDELAPERFLDAVPPEWTRRGEVVLPGSLLAEVGLRTPLLAPSSALVLEVEALDGL</sequence>
<comment type="catalytic activity">
    <reaction evidence="1">
        <text>Hydrolysis of terminal, non-reducing alpha-D-galactose residues in alpha-D-galactosides, including galactose oligosaccharides, galactomannans and galactolipids.</text>
        <dbReference type="EC" id="3.2.1.22"/>
    </reaction>
</comment>
<evidence type="ECO:0000256" key="2">
    <source>
        <dbReference type="ARBA" id="ARBA00012755"/>
    </source>
</evidence>
<feature type="compositionally biased region" description="Basic and acidic residues" evidence="5">
    <location>
        <begin position="181"/>
        <end position="192"/>
    </location>
</feature>
<feature type="region of interest" description="Disordered" evidence="5">
    <location>
        <begin position="169"/>
        <end position="195"/>
    </location>
</feature>
<evidence type="ECO:0000259" key="6">
    <source>
        <dbReference type="Pfam" id="PF16875"/>
    </source>
</evidence>
<dbReference type="GO" id="GO:0004557">
    <property type="term" value="F:alpha-galactosidase activity"/>
    <property type="evidence" value="ECO:0007669"/>
    <property type="project" value="UniProtKB-EC"/>
</dbReference>
<comment type="caution">
    <text evidence="7">The sequence shown here is derived from an EMBL/GenBank/DDBJ whole genome shotgun (WGS) entry which is preliminary data.</text>
</comment>